<gene>
    <name evidence="5" type="ORF">HS961_18280</name>
</gene>
<dbReference type="PANTHER" id="PTHR44846">
    <property type="entry name" value="MANNOSYL-D-GLYCERATE TRANSPORT/METABOLISM SYSTEM REPRESSOR MNGR-RELATED"/>
    <property type="match status" value="1"/>
</dbReference>
<evidence type="ECO:0000313" key="6">
    <source>
        <dbReference type="Proteomes" id="UP000515240"/>
    </source>
</evidence>
<evidence type="ECO:0000256" key="2">
    <source>
        <dbReference type="ARBA" id="ARBA00023125"/>
    </source>
</evidence>
<evidence type="ECO:0000256" key="1">
    <source>
        <dbReference type="ARBA" id="ARBA00023015"/>
    </source>
</evidence>
<dbReference type="InterPro" id="IPR028978">
    <property type="entry name" value="Chorismate_lyase_/UTRA_dom_sf"/>
</dbReference>
<organism evidence="5 6">
    <name type="scientific">Comamonas piscis</name>
    <dbReference type="NCBI Taxonomy" id="1562974"/>
    <lineage>
        <taxon>Bacteria</taxon>
        <taxon>Pseudomonadati</taxon>
        <taxon>Pseudomonadota</taxon>
        <taxon>Betaproteobacteria</taxon>
        <taxon>Burkholderiales</taxon>
        <taxon>Comamonadaceae</taxon>
        <taxon>Comamonas</taxon>
    </lineage>
</organism>
<dbReference type="InterPro" id="IPR011663">
    <property type="entry name" value="UTRA"/>
</dbReference>
<dbReference type="Proteomes" id="UP000515240">
    <property type="component" value="Chromosome"/>
</dbReference>
<dbReference type="EMBL" id="CP058554">
    <property type="protein sequence ID" value="QMV74625.1"/>
    <property type="molecule type" value="Genomic_DNA"/>
</dbReference>
<dbReference type="SUPFAM" id="SSF46785">
    <property type="entry name" value="Winged helix' DNA-binding domain"/>
    <property type="match status" value="1"/>
</dbReference>
<dbReference type="InterPro" id="IPR036388">
    <property type="entry name" value="WH-like_DNA-bd_sf"/>
</dbReference>
<reference evidence="5 6" key="1">
    <citation type="journal article" date="2020" name="G3 (Bethesda)">
        <title>CeMbio - The Caenorhabditis elegans Microbiome Resource.</title>
        <authorList>
            <person name="Dirksen P."/>
            <person name="Assie A."/>
            <person name="Zimmermann J."/>
            <person name="Zhang F."/>
            <person name="Tietje A.M."/>
            <person name="Marsh S.A."/>
            <person name="Felix M.A."/>
            <person name="Shapira M."/>
            <person name="Kaleta C."/>
            <person name="Schulenburg H."/>
            <person name="Samuel B."/>
        </authorList>
    </citation>
    <scope>NUCLEOTIDE SEQUENCE [LARGE SCALE GENOMIC DNA]</scope>
    <source>
        <strain evidence="5 6">BIGb0172</strain>
    </source>
</reference>
<dbReference type="Gene3D" id="3.40.1410.10">
    <property type="entry name" value="Chorismate lyase-like"/>
    <property type="match status" value="1"/>
</dbReference>
<dbReference type="Gene3D" id="1.10.10.10">
    <property type="entry name" value="Winged helix-like DNA-binding domain superfamily/Winged helix DNA-binding domain"/>
    <property type="match status" value="1"/>
</dbReference>
<dbReference type="InterPro" id="IPR036390">
    <property type="entry name" value="WH_DNA-bd_sf"/>
</dbReference>
<dbReference type="PROSITE" id="PS50949">
    <property type="entry name" value="HTH_GNTR"/>
    <property type="match status" value="1"/>
</dbReference>
<dbReference type="SUPFAM" id="SSF64288">
    <property type="entry name" value="Chorismate lyase-like"/>
    <property type="match status" value="1"/>
</dbReference>
<keyword evidence="3" id="KW-0804">Transcription</keyword>
<keyword evidence="1" id="KW-0805">Transcription regulation</keyword>
<dbReference type="InterPro" id="IPR000524">
    <property type="entry name" value="Tscrpt_reg_HTH_GntR"/>
</dbReference>
<evidence type="ECO:0000256" key="3">
    <source>
        <dbReference type="ARBA" id="ARBA00023163"/>
    </source>
</evidence>
<proteinExistence type="predicted"/>
<evidence type="ECO:0000259" key="4">
    <source>
        <dbReference type="PROSITE" id="PS50949"/>
    </source>
</evidence>
<keyword evidence="6" id="KW-1185">Reference proteome</keyword>
<dbReference type="SMART" id="SM00866">
    <property type="entry name" value="UTRA"/>
    <property type="match status" value="1"/>
</dbReference>
<protein>
    <submittedName>
        <fullName evidence="5">GntR family transcriptional regulator</fullName>
    </submittedName>
</protein>
<dbReference type="KEGG" id="cpis:HS961_18280"/>
<dbReference type="SMART" id="SM00345">
    <property type="entry name" value="HTH_GNTR"/>
    <property type="match status" value="1"/>
</dbReference>
<dbReference type="AlphaFoldDB" id="A0A7G5EKV0"/>
<name>A0A7G5EKV0_9BURK</name>
<keyword evidence="2" id="KW-0238">DNA-binding</keyword>
<sequence>MNDATARKLNFSDIANHLTDAITSGHFAVGALLPTELELCEHYSTSRHTVRAALAALQERGLVSRKKNVGTRVEASKPKSPFRPTLASVDDLVQFGAEHLRQVQRIEETVASASLAQELECPPGARWLCIASLRLEGDRQAPPIGWTDVYVDPQYQDIGELVRATPGVLISSLIEERYGRQIAEIRQDIQAVQIDDAALAKVLEVPLGAPALKIVRRYLDLDGELFEASVTTHPAERFRVSMRLQRMK</sequence>
<evidence type="ECO:0000313" key="5">
    <source>
        <dbReference type="EMBL" id="QMV74625.1"/>
    </source>
</evidence>
<dbReference type="InterPro" id="IPR050679">
    <property type="entry name" value="Bact_HTH_transcr_reg"/>
</dbReference>
<dbReference type="CDD" id="cd07377">
    <property type="entry name" value="WHTH_GntR"/>
    <property type="match status" value="1"/>
</dbReference>
<dbReference type="GO" id="GO:0003700">
    <property type="term" value="F:DNA-binding transcription factor activity"/>
    <property type="evidence" value="ECO:0007669"/>
    <property type="project" value="InterPro"/>
</dbReference>
<dbReference type="RefSeq" id="WP_182324437.1">
    <property type="nucleotide sequence ID" value="NZ_CP058554.1"/>
</dbReference>
<dbReference type="PRINTS" id="PR00035">
    <property type="entry name" value="HTHGNTR"/>
</dbReference>
<dbReference type="GO" id="GO:0045892">
    <property type="term" value="P:negative regulation of DNA-templated transcription"/>
    <property type="evidence" value="ECO:0007669"/>
    <property type="project" value="TreeGrafter"/>
</dbReference>
<dbReference type="Pfam" id="PF00392">
    <property type="entry name" value="GntR"/>
    <property type="match status" value="1"/>
</dbReference>
<dbReference type="Pfam" id="PF07702">
    <property type="entry name" value="UTRA"/>
    <property type="match status" value="1"/>
</dbReference>
<accession>A0A7G5EKV0</accession>
<dbReference type="GO" id="GO:0003677">
    <property type="term" value="F:DNA binding"/>
    <property type="evidence" value="ECO:0007669"/>
    <property type="project" value="UniProtKB-KW"/>
</dbReference>
<feature type="domain" description="HTH gntR-type" evidence="4">
    <location>
        <begin position="8"/>
        <end position="76"/>
    </location>
</feature>
<dbReference type="PANTHER" id="PTHR44846:SF17">
    <property type="entry name" value="GNTR-FAMILY TRANSCRIPTIONAL REGULATOR"/>
    <property type="match status" value="1"/>
</dbReference>